<dbReference type="InterPro" id="IPR051906">
    <property type="entry name" value="TolC-like"/>
</dbReference>
<keyword evidence="3" id="KW-0813">Transport</keyword>
<proteinExistence type="inferred from homology"/>
<keyword evidence="4" id="KW-1134">Transmembrane beta strand</keyword>
<keyword evidence="7" id="KW-0998">Cell outer membrane</keyword>
<dbReference type="InterPro" id="IPR003423">
    <property type="entry name" value="OMP_efflux"/>
</dbReference>
<dbReference type="SUPFAM" id="SSF56954">
    <property type="entry name" value="Outer membrane efflux proteins (OEP)"/>
    <property type="match status" value="1"/>
</dbReference>
<feature type="coiled-coil region" evidence="8">
    <location>
        <begin position="142"/>
        <end position="169"/>
    </location>
</feature>
<keyword evidence="10" id="KW-1185">Reference proteome</keyword>
<dbReference type="PANTHER" id="PTHR30026:SF20">
    <property type="entry name" value="OUTER MEMBRANE PROTEIN TOLC"/>
    <property type="match status" value="1"/>
</dbReference>
<dbReference type="PANTHER" id="PTHR30026">
    <property type="entry name" value="OUTER MEMBRANE PROTEIN TOLC"/>
    <property type="match status" value="1"/>
</dbReference>
<evidence type="ECO:0000256" key="7">
    <source>
        <dbReference type="ARBA" id="ARBA00023237"/>
    </source>
</evidence>
<comment type="subcellular location">
    <subcellularLocation>
        <location evidence="1">Cell outer membrane</location>
    </subcellularLocation>
</comment>
<accession>A0ABS3PUT0</accession>
<evidence type="ECO:0000256" key="5">
    <source>
        <dbReference type="ARBA" id="ARBA00022692"/>
    </source>
</evidence>
<dbReference type="Gene3D" id="1.20.1600.10">
    <property type="entry name" value="Outer membrane efflux proteins (OEP)"/>
    <property type="match status" value="1"/>
</dbReference>
<gene>
    <name evidence="9" type="ORF">J4N46_01065</name>
</gene>
<organism evidence="9 10">
    <name type="scientific">Capnocytophaga bilenii</name>
    <dbReference type="NCBI Taxonomy" id="2819369"/>
    <lineage>
        <taxon>Bacteria</taxon>
        <taxon>Pseudomonadati</taxon>
        <taxon>Bacteroidota</taxon>
        <taxon>Flavobacteriia</taxon>
        <taxon>Flavobacteriales</taxon>
        <taxon>Flavobacteriaceae</taxon>
        <taxon>Capnocytophaga</taxon>
    </lineage>
</organism>
<evidence type="ECO:0000256" key="2">
    <source>
        <dbReference type="ARBA" id="ARBA00007613"/>
    </source>
</evidence>
<evidence type="ECO:0000313" key="10">
    <source>
        <dbReference type="Proteomes" id="UP000681610"/>
    </source>
</evidence>
<comment type="similarity">
    <text evidence="2">Belongs to the outer membrane factor (OMF) (TC 1.B.17) family.</text>
</comment>
<dbReference type="RefSeq" id="WP_208057533.1">
    <property type="nucleotide sequence ID" value="NZ_JAGDYP010000001.1"/>
</dbReference>
<evidence type="ECO:0000256" key="1">
    <source>
        <dbReference type="ARBA" id="ARBA00004442"/>
    </source>
</evidence>
<keyword evidence="8" id="KW-0175">Coiled coil</keyword>
<protein>
    <submittedName>
        <fullName evidence="9">TolC family protein</fullName>
    </submittedName>
</protein>
<dbReference type="EMBL" id="JAGDYP010000001">
    <property type="protein sequence ID" value="MBO1883060.1"/>
    <property type="molecule type" value="Genomic_DNA"/>
</dbReference>
<name>A0ABS3PUT0_9FLAO</name>
<sequence length="430" mass="49035">MKKILFLLLVPVIGTAQNLWTLDACIEYAKNNNLSIKQSEVDIEATNIDDLQAKAAFFPSVNGNLSYNLNQGKNINPVTNQYENAFFQSASEGVSVELTLFAGLQNWRKLQRAKLNHLASVYQSEKMKDDIVLMIINAYGEVLSYKEQLKNQKAQLEISKESLERTRNLIEAGSLPQGDIYEAEAQILTQEQQIIATENALFIGKMGLAQLLLLKNYQDFDIVDNGSENLNNDILSKTPQEIYQHAREVMNDVKIAENNVTLAQNSLSIAHSAYSPRLSAQWGYNSRWTKNELQNFWQQLDANKGMFGGLSLTIPVFNGFNTLGNVKRQQLNLIKAKLAKEQAEQNTEKKIYQAYTDAANAKKLFEATQKTTQAKQQAFQYAQERHNVGLMNTFDFNQAKYQYENAQNDVVKAKYQYIFKLKVLEYYFQH</sequence>
<dbReference type="Proteomes" id="UP000681610">
    <property type="component" value="Unassembled WGS sequence"/>
</dbReference>
<comment type="caution">
    <text evidence="9">The sequence shown here is derived from an EMBL/GenBank/DDBJ whole genome shotgun (WGS) entry which is preliminary data.</text>
</comment>
<keyword evidence="6" id="KW-0472">Membrane</keyword>
<evidence type="ECO:0000256" key="3">
    <source>
        <dbReference type="ARBA" id="ARBA00022448"/>
    </source>
</evidence>
<keyword evidence="5" id="KW-0812">Transmembrane</keyword>
<reference evidence="9 10" key="1">
    <citation type="submission" date="2021-03" db="EMBL/GenBank/DDBJ databases">
        <title>Isolation and description of Capnocytophaga bilenii sp. nov., a novel Capnocytophaga species, isolated from a gingivitis subject.</title>
        <authorList>
            <person name="Antezack A."/>
            <person name="Monnet-Corti V."/>
            <person name="La Scola B."/>
        </authorList>
    </citation>
    <scope>NUCLEOTIDE SEQUENCE [LARGE SCALE GENOMIC DNA]</scope>
    <source>
        <strain evidence="9 10">Marseille-Q4570</strain>
    </source>
</reference>
<dbReference type="Pfam" id="PF02321">
    <property type="entry name" value="OEP"/>
    <property type="match status" value="2"/>
</dbReference>
<evidence type="ECO:0000256" key="4">
    <source>
        <dbReference type="ARBA" id="ARBA00022452"/>
    </source>
</evidence>
<evidence type="ECO:0000256" key="8">
    <source>
        <dbReference type="SAM" id="Coils"/>
    </source>
</evidence>
<evidence type="ECO:0000256" key="6">
    <source>
        <dbReference type="ARBA" id="ARBA00023136"/>
    </source>
</evidence>
<evidence type="ECO:0000313" key="9">
    <source>
        <dbReference type="EMBL" id="MBO1883060.1"/>
    </source>
</evidence>